<keyword evidence="2" id="KW-0067">ATP-binding</keyword>
<sequence>MNDQTTGIGKRAAAERPFRRKAALRAEAAAPRVEKVMSPSKPMPLPEPEVVASLPATLPEPWERLRATPLGLGRRQVGQMPLVNLHRSDPAAKAFDVLRTRLLQTLKARGWRRIGIVAPTRGCGASFTAVNLALSIARVPDSRTVLLDMNMRDPGLAGALGLGAPGDMRALLRGDVSYLDHLTRCSGTLAVGLGAGVAGDASELLQAPASAEVLDLIQDELNPDVVICDLPAILAHDDLAAFLPRLDGVLLVADGTQTTADQIRRCQQVIGDTTPLLGVILNRGRGTGAENYAL</sequence>
<name>A0A850LIZ5_9RHOB</name>
<comment type="caution">
    <text evidence="4">The sequence shown here is derived from an EMBL/GenBank/DDBJ whole genome shotgun (WGS) entry which is preliminary data.</text>
</comment>
<dbReference type="GO" id="GO:0005886">
    <property type="term" value="C:plasma membrane"/>
    <property type="evidence" value="ECO:0007669"/>
    <property type="project" value="TreeGrafter"/>
</dbReference>
<dbReference type="Proteomes" id="UP000565723">
    <property type="component" value="Unassembled WGS sequence"/>
</dbReference>
<dbReference type="GO" id="GO:0004713">
    <property type="term" value="F:protein tyrosine kinase activity"/>
    <property type="evidence" value="ECO:0007669"/>
    <property type="project" value="TreeGrafter"/>
</dbReference>
<evidence type="ECO:0000256" key="1">
    <source>
        <dbReference type="ARBA" id="ARBA00022741"/>
    </source>
</evidence>
<reference evidence="4 5" key="1">
    <citation type="journal article" date="2020" name="Proc. Natl. Acad. Sci. U.S.A.">
        <title>Ecological drivers of bacterial community assembly in synthetic phycospheres.</title>
        <authorList>
            <person name="Fu H."/>
            <person name="Uchimiya M."/>
            <person name="Gore J."/>
            <person name="Moran M.A."/>
        </authorList>
    </citation>
    <scope>NUCLEOTIDE SEQUENCE [LARGE SCALE GENOMIC DNA]</scope>
    <source>
        <strain evidence="4">HF-Din03</strain>
    </source>
</reference>
<dbReference type="PANTHER" id="PTHR32309:SF13">
    <property type="entry name" value="FERRIC ENTEROBACTIN TRANSPORT PROTEIN FEPE"/>
    <property type="match status" value="1"/>
</dbReference>
<keyword evidence="4" id="KW-0808">Transferase</keyword>
<feature type="region of interest" description="Disordered" evidence="3">
    <location>
        <begin position="1"/>
        <end position="41"/>
    </location>
</feature>
<keyword evidence="4" id="KW-0418">Kinase</keyword>
<proteinExistence type="predicted"/>
<evidence type="ECO:0000313" key="5">
    <source>
        <dbReference type="Proteomes" id="UP000565723"/>
    </source>
</evidence>
<dbReference type="PANTHER" id="PTHR32309">
    <property type="entry name" value="TYROSINE-PROTEIN KINASE"/>
    <property type="match status" value="1"/>
</dbReference>
<organism evidence="4 5">
    <name type="scientific">Ruegeria pomeroyi</name>
    <dbReference type="NCBI Taxonomy" id="89184"/>
    <lineage>
        <taxon>Bacteria</taxon>
        <taxon>Pseudomonadati</taxon>
        <taxon>Pseudomonadota</taxon>
        <taxon>Alphaproteobacteria</taxon>
        <taxon>Rhodobacterales</taxon>
        <taxon>Roseobacteraceae</taxon>
        <taxon>Ruegeria</taxon>
    </lineage>
</organism>
<dbReference type="SUPFAM" id="SSF52540">
    <property type="entry name" value="P-loop containing nucleoside triphosphate hydrolases"/>
    <property type="match status" value="1"/>
</dbReference>
<keyword evidence="1" id="KW-0547">Nucleotide-binding</keyword>
<evidence type="ECO:0000313" key="4">
    <source>
        <dbReference type="EMBL" id="NVK98051.1"/>
    </source>
</evidence>
<dbReference type="Gene3D" id="3.40.50.300">
    <property type="entry name" value="P-loop containing nucleotide triphosphate hydrolases"/>
    <property type="match status" value="1"/>
</dbReference>
<dbReference type="InterPro" id="IPR005702">
    <property type="entry name" value="Wzc-like_C"/>
</dbReference>
<dbReference type="InterPro" id="IPR050445">
    <property type="entry name" value="Bact_polysacc_biosynth/exp"/>
</dbReference>
<dbReference type="InterPro" id="IPR027417">
    <property type="entry name" value="P-loop_NTPase"/>
</dbReference>
<evidence type="ECO:0000256" key="3">
    <source>
        <dbReference type="SAM" id="MobiDB-lite"/>
    </source>
</evidence>
<dbReference type="CDD" id="cd05387">
    <property type="entry name" value="BY-kinase"/>
    <property type="match status" value="1"/>
</dbReference>
<dbReference type="RefSeq" id="WP_144083954.1">
    <property type="nucleotide sequence ID" value="NZ_CP076685.1"/>
</dbReference>
<evidence type="ECO:0000256" key="2">
    <source>
        <dbReference type="ARBA" id="ARBA00022840"/>
    </source>
</evidence>
<accession>A0A850LIZ5</accession>
<dbReference type="AlphaFoldDB" id="A0A850LIZ5"/>
<protein>
    <submittedName>
        <fullName evidence="4">CpsD/CapB family tyrosine-protein kinase</fullName>
    </submittedName>
</protein>
<dbReference type="EMBL" id="JABXIY010000039">
    <property type="protein sequence ID" value="NVK98051.1"/>
    <property type="molecule type" value="Genomic_DNA"/>
</dbReference>
<gene>
    <name evidence="4" type="ORF">HW564_14060</name>
</gene>